<keyword evidence="1" id="KW-1133">Transmembrane helix</keyword>
<accession>A0A382NSB5</accession>
<proteinExistence type="predicted"/>
<keyword evidence="1" id="KW-0812">Transmembrane</keyword>
<reference evidence="2" key="1">
    <citation type="submission" date="2018-05" db="EMBL/GenBank/DDBJ databases">
        <authorList>
            <person name="Lanie J.A."/>
            <person name="Ng W.-L."/>
            <person name="Kazmierczak K.M."/>
            <person name="Andrzejewski T.M."/>
            <person name="Davidsen T.M."/>
            <person name="Wayne K.J."/>
            <person name="Tettelin H."/>
            <person name="Glass J.I."/>
            <person name="Rusch D."/>
            <person name="Podicherti R."/>
            <person name="Tsui H.-C.T."/>
            <person name="Winkler M.E."/>
        </authorList>
    </citation>
    <scope>NUCLEOTIDE SEQUENCE</scope>
</reference>
<keyword evidence="1" id="KW-0472">Membrane</keyword>
<feature type="non-terminal residue" evidence="2">
    <location>
        <position position="1"/>
    </location>
</feature>
<evidence type="ECO:0000313" key="2">
    <source>
        <dbReference type="EMBL" id="SVC63267.1"/>
    </source>
</evidence>
<dbReference type="AlphaFoldDB" id="A0A382NSB5"/>
<feature type="transmembrane region" description="Helical" evidence="1">
    <location>
        <begin position="30"/>
        <end position="50"/>
    </location>
</feature>
<protein>
    <submittedName>
        <fullName evidence="2">Uncharacterized protein</fullName>
    </submittedName>
</protein>
<evidence type="ECO:0000256" key="1">
    <source>
        <dbReference type="SAM" id="Phobius"/>
    </source>
</evidence>
<gene>
    <name evidence="2" type="ORF">METZ01_LOCUS316121</name>
</gene>
<name>A0A382NSB5_9ZZZZ</name>
<sequence length="54" mass="5925">VRSRYAIASQVFGFGLTAVLHWFPDTPGDIAERALPFLFALAIAIAGIHLRQTK</sequence>
<feature type="transmembrane region" description="Helical" evidence="1">
    <location>
        <begin position="7"/>
        <end position="24"/>
    </location>
</feature>
<dbReference type="EMBL" id="UINC01101995">
    <property type="protein sequence ID" value="SVC63267.1"/>
    <property type="molecule type" value="Genomic_DNA"/>
</dbReference>
<organism evidence="2">
    <name type="scientific">marine metagenome</name>
    <dbReference type="NCBI Taxonomy" id="408172"/>
    <lineage>
        <taxon>unclassified sequences</taxon>
        <taxon>metagenomes</taxon>
        <taxon>ecological metagenomes</taxon>
    </lineage>
</organism>